<sequence length="145" mass="15300">MARDITEKDVIKAFLGDDTEFKGYLTFDGTVRIDGKFEGEIVTNDNLIIGEPADVRAEISVGSVMIQGKVEGNIVAARKLSITSKGSVVGNVTTPTLHIEDGAVLEGSVSMIKTDEAGKVRPFVRKKASEGGTGRDSFNAPAVSA</sequence>
<dbReference type="PANTHER" id="PTHR35024">
    <property type="entry name" value="HYPOTHETICAL CYTOSOLIC PROTEIN"/>
    <property type="match status" value="1"/>
</dbReference>
<dbReference type="Pfam" id="PF04519">
    <property type="entry name" value="Bactofilin"/>
    <property type="match status" value="1"/>
</dbReference>
<gene>
    <name evidence="3" type="ORF">HZB08_02755</name>
</gene>
<feature type="region of interest" description="Disordered" evidence="2">
    <location>
        <begin position="123"/>
        <end position="145"/>
    </location>
</feature>
<organism evidence="3 4">
    <name type="scientific">Candidatus Saganbacteria bacterium</name>
    <dbReference type="NCBI Taxonomy" id="2575572"/>
    <lineage>
        <taxon>Bacteria</taxon>
        <taxon>Bacillati</taxon>
        <taxon>Saganbacteria</taxon>
    </lineage>
</organism>
<protein>
    <submittedName>
        <fullName evidence="3">Polymer-forming cytoskeletal protein</fullName>
    </submittedName>
</protein>
<dbReference type="AlphaFoldDB" id="A0A9D6UMC3"/>
<comment type="similarity">
    <text evidence="1">Belongs to the bactofilin family.</text>
</comment>
<evidence type="ECO:0000256" key="2">
    <source>
        <dbReference type="SAM" id="MobiDB-lite"/>
    </source>
</evidence>
<accession>A0A9D6UMC3</accession>
<dbReference type="PANTHER" id="PTHR35024:SF4">
    <property type="entry name" value="POLYMER-FORMING CYTOSKELETAL PROTEIN"/>
    <property type="match status" value="1"/>
</dbReference>
<dbReference type="InterPro" id="IPR007607">
    <property type="entry name" value="BacA/B"/>
</dbReference>
<dbReference type="EMBL" id="JACRKR010000134">
    <property type="protein sequence ID" value="MBI5078921.1"/>
    <property type="molecule type" value="Genomic_DNA"/>
</dbReference>
<evidence type="ECO:0000256" key="1">
    <source>
        <dbReference type="ARBA" id="ARBA00044755"/>
    </source>
</evidence>
<proteinExistence type="inferred from homology"/>
<comment type="caution">
    <text evidence="3">The sequence shown here is derived from an EMBL/GenBank/DDBJ whole genome shotgun (WGS) entry which is preliminary data.</text>
</comment>
<evidence type="ECO:0000313" key="4">
    <source>
        <dbReference type="Proteomes" id="UP000808761"/>
    </source>
</evidence>
<dbReference type="Proteomes" id="UP000808761">
    <property type="component" value="Unassembled WGS sequence"/>
</dbReference>
<evidence type="ECO:0000313" key="3">
    <source>
        <dbReference type="EMBL" id="MBI5078921.1"/>
    </source>
</evidence>
<name>A0A9D6UMC3_UNCSA</name>
<reference evidence="3" key="1">
    <citation type="submission" date="2020-07" db="EMBL/GenBank/DDBJ databases">
        <title>Huge and variable diversity of episymbiotic CPR bacteria and DPANN archaea in groundwater ecosystems.</title>
        <authorList>
            <person name="He C.Y."/>
            <person name="Keren R."/>
            <person name="Whittaker M."/>
            <person name="Farag I.F."/>
            <person name="Doudna J."/>
            <person name="Cate J.H.D."/>
            <person name="Banfield J.F."/>
        </authorList>
    </citation>
    <scope>NUCLEOTIDE SEQUENCE</scope>
    <source>
        <strain evidence="3">NC_groundwater_1860_Pr3_B-0.1um_51_7</strain>
    </source>
</reference>